<dbReference type="InterPro" id="IPR029063">
    <property type="entry name" value="SAM-dependent_MTases_sf"/>
</dbReference>
<dbReference type="EMBL" id="CAXAMM010043818">
    <property type="protein sequence ID" value="CAK9111900.1"/>
    <property type="molecule type" value="Genomic_DNA"/>
</dbReference>
<evidence type="ECO:0000313" key="3">
    <source>
        <dbReference type="Proteomes" id="UP001642464"/>
    </source>
</evidence>
<keyword evidence="1" id="KW-0175">Coiled coil</keyword>
<protein>
    <submittedName>
        <fullName evidence="2">Elongation factor 2</fullName>
    </submittedName>
</protein>
<comment type="caution">
    <text evidence="2">The sequence shown here is derived from an EMBL/GenBank/DDBJ whole genome shotgun (WGS) entry which is preliminary data.</text>
</comment>
<evidence type="ECO:0000256" key="1">
    <source>
        <dbReference type="SAM" id="Coils"/>
    </source>
</evidence>
<keyword evidence="2" id="KW-0648">Protein biosynthesis</keyword>
<proteinExistence type="predicted"/>
<evidence type="ECO:0000313" key="2">
    <source>
        <dbReference type="EMBL" id="CAK9111900.1"/>
    </source>
</evidence>
<organism evidence="2 3">
    <name type="scientific">Durusdinium trenchii</name>
    <dbReference type="NCBI Taxonomy" id="1381693"/>
    <lineage>
        <taxon>Eukaryota</taxon>
        <taxon>Sar</taxon>
        <taxon>Alveolata</taxon>
        <taxon>Dinophyceae</taxon>
        <taxon>Suessiales</taxon>
        <taxon>Symbiodiniaceae</taxon>
        <taxon>Durusdinium</taxon>
    </lineage>
</organism>
<sequence>MLTKPWLHEEALQGRWSPACIQPLTAADQKKAVTDLEEEIEEALRQSIAMTRERSERSGAQLEARRLDWDDGLTEALDRLESTEPRLLLGAELLWADDAVDVLLEAVEESFIRRLQQAEGTSLTLHRCAVETRGSDGEAESHEDTTVLVWEKNNAECAW</sequence>
<dbReference type="Proteomes" id="UP001642464">
    <property type="component" value="Unassembled WGS sequence"/>
</dbReference>
<name>A0ABP0SI40_9DINO</name>
<keyword evidence="3" id="KW-1185">Reference proteome</keyword>
<dbReference type="GO" id="GO:0003746">
    <property type="term" value="F:translation elongation factor activity"/>
    <property type="evidence" value="ECO:0007669"/>
    <property type="project" value="UniProtKB-KW"/>
</dbReference>
<keyword evidence="2" id="KW-0251">Elongation factor</keyword>
<gene>
    <name evidence="2" type="ORF">SCF082_LOCUS51901</name>
</gene>
<accession>A0ABP0SI40</accession>
<reference evidence="2 3" key="1">
    <citation type="submission" date="2024-02" db="EMBL/GenBank/DDBJ databases">
        <authorList>
            <person name="Chen Y."/>
            <person name="Shah S."/>
            <person name="Dougan E. K."/>
            <person name="Thang M."/>
            <person name="Chan C."/>
        </authorList>
    </citation>
    <scope>NUCLEOTIDE SEQUENCE [LARGE SCALE GENOMIC DNA]</scope>
</reference>
<feature type="coiled-coil region" evidence="1">
    <location>
        <begin position="26"/>
        <end position="53"/>
    </location>
</feature>
<dbReference type="Gene3D" id="3.40.50.150">
    <property type="entry name" value="Vaccinia Virus protein VP39"/>
    <property type="match status" value="1"/>
</dbReference>